<evidence type="ECO:0000313" key="1">
    <source>
        <dbReference type="EMBL" id="KAK6971635.1"/>
    </source>
</evidence>
<gene>
    <name evidence="1" type="ORF">R3P38DRAFT_3379661</name>
</gene>
<keyword evidence="2" id="KW-1185">Reference proteome</keyword>
<reference evidence="1 2" key="1">
    <citation type="journal article" date="2024" name="J Genomics">
        <title>Draft genome sequencing and assembly of Favolaschia claudopus CIRM-BRFM 2984 isolated from oak limbs.</title>
        <authorList>
            <person name="Navarro D."/>
            <person name="Drula E."/>
            <person name="Chaduli D."/>
            <person name="Cazenave R."/>
            <person name="Ahrendt S."/>
            <person name="Wang J."/>
            <person name="Lipzen A."/>
            <person name="Daum C."/>
            <person name="Barry K."/>
            <person name="Grigoriev I.V."/>
            <person name="Favel A."/>
            <person name="Rosso M.N."/>
            <person name="Martin F."/>
        </authorList>
    </citation>
    <scope>NUCLEOTIDE SEQUENCE [LARGE SCALE GENOMIC DNA]</scope>
    <source>
        <strain evidence="1 2">CIRM-BRFM 2984</strain>
    </source>
</reference>
<name>A0AAV9Z4T7_9AGAR</name>
<proteinExistence type="predicted"/>
<dbReference type="Proteomes" id="UP001362999">
    <property type="component" value="Unassembled WGS sequence"/>
</dbReference>
<organism evidence="1 2">
    <name type="scientific">Favolaschia claudopus</name>
    <dbReference type="NCBI Taxonomy" id="2862362"/>
    <lineage>
        <taxon>Eukaryota</taxon>
        <taxon>Fungi</taxon>
        <taxon>Dikarya</taxon>
        <taxon>Basidiomycota</taxon>
        <taxon>Agaricomycotina</taxon>
        <taxon>Agaricomycetes</taxon>
        <taxon>Agaricomycetidae</taxon>
        <taxon>Agaricales</taxon>
        <taxon>Marasmiineae</taxon>
        <taxon>Mycenaceae</taxon>
        <taxon>Favolaschia</taxon>
    </lineage>
</organism>
<accession>A0AAV9Z4T7</accession>
<protein>
    <submittedName>
        <fullName evidence="1">Uncharacterized protein</fullName>
    </submittedName>
</protein>
<dbReference type="AlphaFoldDB" id="A0AAV9Z4T7"/>
<comment type="caution">
    <text evidence="1">The sequence shown here is derived from an EMBL/GenBank/DDBJ whole genome shotgun (WGS) entry which is preliminary data.</text>
</comment>
<dbReference type="EMBL" id="JAWWNJ010000207">
    <property type="protein sequence ID" value="KAK6971635.1"/>
    <property type="molecule type" value="Genomic_DNA"/>
</dbReference>
<evidence type="ECO:0000313" key="2">
    <source>
        <dbReference type="Proteomes" id="UP001362999"/>
    </source>
</evidence>
<sequence>MAPTAMRHKAIDKSTFIPKPYVIAGRFAVRVRTSGLSARQRSRMLVIAERGFLPGVVFYRAATLWSTLVPGLGASEKGSWWPRAVFIFYRRHQMFLSTQARIPQTILRATSIIVAHLTLG</sequence>